<reference evidence="1" key="2">
    <citation type="submission" date="2014-02" db="EMBL/GenBank/DDBJ databases">
        <title>Complete DNA sequence of /Kuraishia capsulata/ illustrates novel genomic features among budding yeasts (/Saccharomycotina/).</title>
        <authorList>
            <person name="Morales L."/>
            <person name="Noel B."/>
            <person name="Porcel B."/>
            <person name="Marcet-Houben M."/>
            <person name="Hullo M-F."/>
            <person name="Sacerdot C."/>
            <person name="Tekaia F."/>
            <person name="Leh-Louis V."/>
            <person name="Despons L."/>
            <person name="Khanna V."/>
            <person name="Aury J-M."/>
            <person name="Barbe V."/>
            <person name="Couloux A."/>
            <person name="Labadie K."/>
            <person name="Pelletier E."/>
            <person name="Souciet J-L."/>
            <person name="Boekhout T."/>
            <person name="Gabaldon T."/>
            <person name="Wincker P."/>
            <person name="Dujon B."/>
        </authorList>
    </citation>
    <scope>NUCLEOTIDE SEQUENCE</scope>
    <source>
        <strain evidence="1">CBS 1993</strain>
    </source>
</reference>
<dbReference type="AlphaFoldDB" id="W6MGJ6"/>
<evidence type="ECO:0000313" key="1">
    <source>
        <dbReference type="EMBL" id="CDK24648.1"/>
    </source>
</evidence>
<dbReference type="HOGENOM" id="CLU_3377236_0_0_1"/>
<evidence type="ECO:0000313" key="2">
    <source>
        <dbReference type="Proteomes" id="UP000019384"/>
    </source>
</evidence>
<reference evidence="1" key="1">
    <citation type="submission" date="2013-12" db="EMBL/GenBank/DDBJ databases">
        <authorList>
            <person name="Genoscope - CEA"/>
        </authorList>
    </citation>
    <scope>NUCLEOTIDE SEQUENCE</scope>
    <source>
        <strain evidence="1">CBS 1993</strain>
    </source>
</reference>
<gene>
    <name evidence="1" type="ORF">KUCA_T00000614001</name>
</gene>
<proteinExistence type="predicted"/>
<sequence>MAKLVRHLTSNEEIVSSNLAGGISFFAAYDRNIC</sequence>
<dbReference type="EMBL" id="HG793125">
    <property type="protein sequence ID" value="CDK24648.1"/>
    <property type="molecule type" value="Genomic_DNA"/>
</dbReference>
<accession>W6MGJ6</accession>
<keyword evidence="2" id="KW-1185">Reference proteome</keyword>
<name>W6MGJ6_9ASCO</name>
<dbReference type="GeneID" id="34518053"/>
<organism evidence="1 2">
    <name type="scientific">Kuraishia capsulata CBS 1993</name>
    <dbReference type="NCBI Taxonomy" id="1382522"/>
    <lineage>
        <taxon>Eukaryota</taxon>
        <taxon>Fungi</taxon>
        <taxon>Dikarya</taxon>
        <taxon>Ascomycota</taxon>
        <taxon>Saccharomycotina</taxon>
        <taxon>Pichiomycetes</taxon>
        <taxon>Pichiales</taxon>
        <taxon>Pichiaceae</taxon>
        <taxon>Kuraishia</taxon>
    </lineage>
</organism>
<dbReference type="RefSeq" id="XP_022456665.1">
    <property type="nucleotide sequence ID" value="XM_022605170.1"/>
</dbReference>
<protein>
    <submittedName>
        <fullName evidence="1">Uncharacterized protein</fullName>
    </submittedName>
</protein>
<dbReference type="Proteomes" id="UP000019384">
    <property type="component" value="Unassembled WGS sequence"/>
</dbReference>